<dbReference type="SMART" id="SM00256">
    <property type="entry name" value="FBOX"/>
    <property type="match status" value="1"/>
</dbReference>
<evidence type="ECO:0000259" key="1">
    <source>
        <dbReference type="PROSITE" id="PS50181"/>
    </source>
</evidence>
<proteinExistence type="predicted"/>
<dbReference type="Gene3D" id="1.20.1280.50">
    <property type="match status" value="1"/>
</dbReference>
<dbReference type="InterPro" id="IPR055411">
    <property type="entry name" value="LRR_FXL15/At3g58940/PEG3-like"/>
</dbReference>
<organism evidence="2 3">
    <name type="scientific">Corymbia citriodora subsp. variegata</name>
    <dbReference type="NCBI Taxonomy" id="360336"/>
    <lineage>
        <taxon>Eukaryota</taxon>
        <taxon>Viridiplantae</taxon>
        <taxon>Streptophyta</taxon>
        <taxon>Embryophyta</taxon>
        <taxon>Tracheophyta</taxon>
        <taxon>Spermatophyta</taxon>
        <taxon>Magnoliopsida</taxon>
        <taxon>eudicotyledons</taxon>
        <taxon>Gunneridae</taxon>
        <taxon>Pentapetalae</taxon>
        <taxon>rosids</taxon>
        <taxon>malvids</taxon>
        <taxon>Myrtales</taxon>
        <taxon>Myrtaceae</taxon>
        <taxon>Myrtoideae</taxon>
        <taxon>Eucalypteae</taxon>
        <taxon>Corymbia</taxon>
    </lineage>
</organism>
<dbReference type="SUPFAM" id="SSF81383">
    <property type="entry name" value="F-box domain"/>
    <property type="match status" value="1"/>
</dbReference>
<dbReference type="Proteomes" id="UP000806378">
    <property type="component" value="Unassembled WGS sequence"/>
</dbReference>
<dbReference type="AlphaFoldDB" id="A0A8T0CHY3"/>
<dbReference type="OrthoDB" id="1932213at2759"/>
<comment type="caution">
    <text evidence="2">The sequence shown here is derived from an EMBL/GenBank/DDBJ whole genome shotgun (WGS) entry which is preliminary data.</text>
</comment>
<keyword evidence="3" id="KW-1185">Reference proteome</keyword>
<dbReference type="InterPro" id="IPR036047">
    <property type="entry name" value="F-box-like_dom_sf"/>
</dbReference>
<dbReference type="PANTHER" id="PTHR31293">
    <property type="entry name" value="RNI-LIKE SUPERFAMILY PROTEIN"/>
    <property type="match status" value="1"/>
</dbReference>
<dbReference type="Gene3D" id="3.80.10.10">
    <property type="entry name" value="Ribonuclease Inhibitor"/>
    <property type="match status" value="1"/>
</dbReference>
<reference evidence="2" key="1">
    <citation type="submission" date="2020-05" db="EMBL/GenBank/DDBJ databases">
        <title>WGS assembly of Corymbia citriodora subspecies variegata.</title>
        <authorList>
            <person name="Barry K."/>
            <person name="Hundley H."/>
            <person name="Shu S."/>
            <person name="Jenkins J."/>
            <person name="Grimwood J."/>
            <person name="Baten A."/>
        </authorList>
    </citation>
    <scope>NUCLEOTIDE SEQUENCE</scope>
    <source>
        <strain evidence="2">CV2-018</strain>
    </source>
</reference>
<dbReference type="InterPro" id="IPR032675">
    <property type="entry name" value="LRR_dom_sf"/>
</dbReference>
<sequence length="389" mass="44578">MAETSVVHGAIRRESSGDLISDLPDHVIHRIFSFLPLEDVVKTSVLSKRWRFTWTTTTRLVFDDELECRYLDFPSFVDGVLSRVTSPTVKTFHITIFLSDEACRPKLDDWLRKAVERRVEDLRLCLFDAEKEVLYKVLYKLPPFLYCSSQLVRLQVSGCCFSLGTTAITWSCLKFLLIEWAELSDDMLEGIVRGSPVLECIELNFCRGLKNIVIDSMSVKELGLEQGLMPDESSDLEEIRAPHLQTLRLTGYWWLSDLEIISAPHLRTLRLTVFWNFDRVLMPDLYIDSVSRPNLSSLVETKLDFGDVSDDDCRNLLKQFLDKLLGVSTITIGPRCLQILSTLEMEGVSSQLLEYQNLTAVSLRELPRIAYILRNKRCLEKLVITATPD</sequence>
<evidence type="ECO:0000313" key="3">
    <source>
        <dbReference type="Proteomes" id="UP000806378"/>
    </source>
</evidence>
<dbReference type="PANTHER" id="PTHR31293:SF12">
    <property type="entry name" value="RNI-LIKE SUPERFAMILY PROTEIN"/>
    <property type="match status" value="1"/>
</dbReference>
<protein>
    <recommendedName>
        <fullName evidence="1">F-box domain-containing protein</fullName>
    </recommendedName>
</protein>
<dbReference type="InterPro" id="IPR055294">
    <property type="entry name" value="FBL60-like"/>
</dbReference>
<dbReference type="SUPFAM" id="SSF52047">
    <property type="entry name" value="RNI-like"/>
    <property type="match status" value="1"/>
</dbReference>
<feature type="domain" description="F-box" evidence="1">
    <location>
        <begin position="17"/>
        <end position="51"/>
    </location>
</feature>
<accession>A0A8T0CHY3</accession>
<dbReference type="Pfam" id="PF24758">
    <property type="entry name" value="LRR_At5g56370"/>
    <property type="match status" value="1"/>
</dbReference>
<gene>
    <name evidence="2" type="ORF">BT93_L3060</name>
</gene>
<evidence type="ECO:0000313" key="2">
    <source>
        <dbReference type="EMBL" id="KAF7847350.1"/>
    </source>
</evidence>
<dbReference type="PROSITE" id="PS50181">
    <property type="entry name" value="FBOX"/>
    <property type="match status" value="1"/>
</dbReference>
<dbReference type="Gramene" id="rna-gnl|WGS:JABURB|Cocit.L3060.1">
    <property type="protein sequence ID" value="cds-KAF7847350.1"/>
    <property type="gene ID" value="gene-BT93_L3060"/>
</dbReference>
<name>A0A8T0CHY3_CORYI</name>
<dbReference type="EMBL" id="MU090905">
    <property type="protein sequence ID" value="KAF7847350.1"/>
    <property type="molecule type" value="Genomic_DNA"/>
</dbReference>
<dbReference type="Pfam" id="PF00646">
    <property type="entry name" value="F-box"/>
    <property type="match status" value="1"/>
</dbReference>
<dbReference type="InterPro" id="IPR001810">
    <property type="entry name" value="F-box_dom"/>
</dbReference>